<dbReference type="Proteomes" id="UP000276834">
    <property type="component" value="Unassembled WGS sequence"/>
</dbReference>
<feature type="region of interest" description="Disordered" evidence="1">
    <location>
        <begin position="1"/>
        <end position="69"/>
    </location>
</feature>
<gene>
    <name evidence="2" type="ORF">DV515_00006303</name>
</gene>
<sequence>VSAGCPPLPPARRLWAPEGARGPRGHREPQTGEGALLPLSEGCGEPRRDGTGWPPQPSEEETRARVLSAGGRLTVGRAWMS</sequence>
<dbReference type="EMBL" id="QUSF01000015">
    <property type="protein sequence ID" value="RLW03522.1"/>
    <property type="molecule type" value="Genomic_DNA"/>
</dbReference>
<evidence type="ECO:0000313" key="3">
    <source>
        <dbReference type="Proteomes" id="UP000276834"/>
    </source>
</evidence>
<evidence type="ECO:0000256" key="1">
    <source>
        <dbReference type="SAM" id="MobiDB-lite"/>
    </source>
</evidence>
<evidence type="ECO:0000313" key="2">
    <source>
        <dbReference type="EMBL" id="RLW03522.1"/>
    </source>
</evidence>
<comment type="caution">
    <text evidence="2">The sequence shown here is derived from an EMBL/GenBank/DDBJ whole genome shotgun (WGS) entry which is preliminary data.</text>
</comment>
<organism evidence="2 3">
    <name type="scientific">Chloebia gouldiae</name>
    <name type="common">Gouldian finch</name>
    <name type="synonym">Erythrura gouldiae</name>
    <dbReference type="NCBI Taxonomy" id="44316"/>
    <lineage>
        <taxon>Eukaryota</taxon>
        <taxon>Metazoa</taxon>
        <taxon>Chordata</taxon>
        <taxon>Craniata</taxon>
        <taxon>Vertebrata</taxon>
        <taxon>Euteleostomi</taxon>
        <taxon>Archelosauria</taxon>
        <taxon>Archosauria</taxon>
        <taxon>Dinosauria</taxon>
        <taxon>Saurischia</taxon>
        <taxon>Theropoda</taxon>
        <taxon>Coelurosauria</taxon>
        <taxon>Aves</taxon>
        <taxon>Neognathae</taxon>
        <taxon>Neoaves</taxon>
        <taxon>Telluraves</taxon>
        <taxon>Australaves</taxon>
        <taxon>Passeriformes</taxon>
        <taxon>Passeroidea</taxon>
        <taxon>Passeridae</taxon>
        <taxon>Chloebia</taxon>
    </lineage>
</organism>
<dbReference type="AlphaFoldDB" id="A0A3L8SK05"/>
<name>A0A3L8SK05_CHLGU</name>
<protein>
    <submittedName>
        <fullName evidence="2">Uncharacterized protein</fullName>
    </submittedName>
</protein>
<accession>A0A3L8SK05</accession>
<keyword evidence="3" id="KW-1185">Reference proteome</keyword>
<proteinExistence type="predicted"/>
<reference evidence="2 3" key="1">
    <citation type="journal article" date="2018" name="Proc. R. Soc. B">
        <title>A non-coding region near Follistatin controls head colour polymorphism in the Gouldian finch.</title>
        <authorList>
            <person name="Toomey M.B."/>
            <person name="Marques C.I."/>
            <person name="Andrade P."/>
            <person name="Araujo P.M."/>
            <person name="Sabatino S."/>
            <person name="Gazda M.A."/>
            <person name="Afonso S."/>
            <person name="Lopes R.J."/>
            <person name="Corbo J.C."/>
            <person name="Carneiro M."/>
        </authorList>
    </citation>
    <scope>NUCLEOTIDE SEQUENCE [LARGE SCALE GENOMIC DNA]</scope>
    <source>
        <strain evidence="2">Red01</strain>
        <tissue evidence="2">Muscle</tissue>
    </source>
</reference>
<feature type="non-terminal residue" evidence="2">
    <location>
        <position position="1"/>
    </location>
</feature>
<feature type="compositionally biased region" description="Pro residues" evidence="1">
    <location>
        <begin position="1"/>
        <end position="10"/>
    </location>
</feature>